<gene>
    <name evidence="2" type="ORF">CDES_01135</name>
</gene>
<dbReference type="InterPro" id="IPR029068">
    <property type="entry name" value="Glyas_Bleomycin-R_OHBP_Dase"/>
</dbReference>
<name>A0A0M4CVK4_9CORY</name>
<dbReference type="KEGG" id="cdx:CDES_01135"/>
<sequence>MTAYIDHIVIAATDLNDLVTRFTQLTGVEPIPGGRHDFGTANALVPMSTPEGSYLELIGPDPEADAVTEDNFAIASTSTKNPRVAGWCIRPEDLGKLAQQRGTRTEAMSRHTPEGTTLSWRLIVPERGVDYAPVPFAIDWEDSPHPSKIAEPKAGIHSLKVQGAESFEVEFPVEFAEGEPYLELVLDTPKGQVNLKDI</sequence>
<organism evidence="2 3">
    <name type="scientific">Corynebacterium deserti GIMN1.010</name>
    <dbReference type="NCBI Taxonomy" id="931089"/>
    <lineage>
        <taxon>Bacteria</taxon>
        <taxon>Bacillati</taxon>
        <taxon>Actinomycetota</taxon>
        <taxon>Actinomycetes</taxon>
        <taxon>Mycobacteriales</taxon>
        <taxon>Corynebacteriaceae</taxon>
        <taxon>Corynebacterium</taxon>
    </lineage>
</organism>
<feature type="domain" description="Glyoxalase-like" evidence="1">
    <location>
        <begin position="5"/>
        <end position="165"/>
    </location>
</feature>
<proteinExistence type="predicted"/>
<protein>
    <recommendedName>
        <fullName evidence="1">Glyoxalase-like domain-containing protein</fullName>
    </recommendedName>
</protein>
<dbReference type="PATRIC" id="fig|931089.4.peg.236"/>
<dbReference type="Gene3D" id="3.10.180.10">
    <property type="entry name" value="2,3-Dihydroxybiphenyl 1,2-Dioxygenase, domain 1"/>
    <property type="match status" value="1"/>
</dbReference>
<dbReference type="InterPro" id="IPR025870">
    <property type="entry name" value="Glyoxalase-like_dom"/>
</dbReference>
<dbReference type="STRING" id="931089.CDES_01135"/>
<dbReference type="RefSeq" id="WP_053543891.1">
    <property type="nucleotide sequence ID" value="NZ_CP009220.1"/>
</dbReference>
<dbReference type="PANTHER" id="PTHR40265">
    <property type="entry name" value="BLL2707 PROTEIN"/>
    <property type="match status" value="1"/>
</dbReference>
<dbReference type="EMBL" id="CP009220">
    <property type="protein sequence ID" value="ALC04707.1"/>
    <property type="molecule type" value="Genomic_DNA"/>
</dbReference>
<accession>A0A0M4CVK4</accession>
<dbReference type="PANTHER" id="PTHR40265:SF1">
    <property type="entry name" value="GLYOXALASE-LIKE DOMAIN-CONTAINING PROTEIN"/>
    <property type="match status" value="1"/>
</dbReference>
<dbReference type="Proteomes" id="UP000068067">
    <property type="component" value="Chromosome"/>
</dbReference>
<dbReference type="AlphaFoldDB" id="A0A0M4CVK4"/>
<dbReference type="OrthoDB" id="3227561at2"/>
<evidence type="ECO:0000313" key="3">
    <source>
        <dbReference type="Proteomes" id="UP000068067"/>
    </source>
</evidence>
<keyword evidence="3" id="KW-1185">Reference proteome</keyword>
<evidence type="ECO:0000259" key="1">
    <source>
        <dbReference type="Pfam" id="PF13468"/>
    </source>
</evidence>
<reference evidence="2 3" key="1">
    <citation type="submission" date="2014-08" db="EMBL/GenBank/DDBJ databases">
        <title>Complete genome sequence of Corynebacterium deserti GIMN1.010 (=DSM 45689), isolated from desert sand in western China.</title>
        <authorList>
            <person name="Ruckert C."/>
            <person name="Albersmeier A."/>
            <person name="Kalinowski J."/>
        </authorList>
    </citation>
    <scope>NUCLEOTIDE SEQUENCE [LARGE SCALE GENOMIC DNA]</scope>
    <source>
        <strain evidence="2 3">GIMN1.010</strain>
    </source>
</reference>
<dbReference type="Pfam" id="PF13468">
    <property type="entry name" value="Glyoxalase_3"/>
    <property type="match status" value="1"/>
</dbReference>
<evidence type="ECO:0000313" key="2">
    <source>
        <dbReference type="EMBL" id="ALC04707.1"/>
    </source>
</evidence>